<comment type="caution">
    <text evidence="5">The sequence shown here is derived from an EMBL/GenBank/DDBJ whole genome shotgun (WGS) entry which is preliminary data.</text>
</comment>
<accession>A0ABX3J9M2</accession>
<evidence type="ECO:0000256" key="2">
    <source>
        <dbReference type="ARBA" id="ARBA00023315"/>
    </source>
</evidence>
<dbReference type="InterPro" id="IPR013747">
    <property type="entry name" value="ACP_syn_III_C"/>
</dbReference>
<keyword evidence="6" id="KW-1185">Reference proteome</keyword>
<dbReference type="CDD" id="cd00830">
    <property type="entry name" value="KAS_III"/>
    <property type="match status" value="1"/>
</dbReference>
<keyword evidence="1" id="KW-0808">Transferase</keyword>
<dbReference type="Proteomes" id="UP000188551">
    <property type="component" value="Unassembled WGS sequence"/>
</dbReference>
<evidence type="ECO:0000259" key="4">
    <source>
        <dbReference type="Pfam" id="PF08545"/>
    </source>
</evidence>
<reference evidence="5 6" key="1">
    <citation type="submission" date="2017-02" db="EMBL/GenBank/DDBJ databases">
        <title>Amycolatopsis azurea DSM 43854 draft genome.</title>
        <authorList>
            <person name="Mayilraj S."/>
        </authorList>
    </citation>
    <scope>NUCLEOTIDE SEQUENCE [LARGE SCALE GENOMIC DNA]</scope>
    <source>
        <strain evidence="5 6">DSM 43854</strain>
    </source>
</reference>
<dbReference type="Pfam" id="PF08545">
    <property type="entry name" value="ACP_syn_III"/>
    <property type="match status" value="1"/>
</dbReference>
<evidence type="ECO:0000259" key="3">
    <source>
        <dbReference type="Pfam" id="PF08541"/>
    </source>
</evidence>
<dbReference type="SUPFAM" id="SSF53901">
    <property type="entry name" value="Thiolase-like"/>
    <property type="match status" value="1"/>
</dbReference>
<dbReference type="EMBL" id="MUXN01000023">
    <property type="protein sequence ID" value="OOC02962.1"/>
    <property type="molecule type" value="Genomic_DNA"/>
</dbReference>
<dbReference type="PANTHER" id="PTHR34069:SF2">
    <property type="entry name" value="BETA-KETOACYL-[ACYL-CARRIER-PROTEIN] SYNTHASE III"/>
    <property type="match status" value="1"/>
</dbReference>
<feature type="domain" description="Beta-ketoacyl-[acyl-carrier-protein] synthase III N-terminal" evidence="4">
    <location>
        <begin position="110"/>
        <end position="188"/>
    </location>
</feature>
<proteinExistence type="predicted"/>
<dbReference type="PANTHER" id="PTHR34069">
    <property type="entry name" value="3-OXOACYL-[ACYL-CARRIER-PROTEIN] SYNTHASE 3"/>
    <property type="match status" value="1"/>
</dbReference>
<evidence type="ECO:0000256" key="1">
    <source>
        <dbReference type="ARBA" id="ARBA00022679"/>
    </source>
</evidence>
<sequence>MKSSLSRSCRVVAVGSYRPTQVDSQDVASALGKNREWVVSRTGVETRCVAAPTESVTHMALAAAQQALTAAQVSAERIDAVLVATSTNPQPCPSIAPQVTSALGLSVAAFDLNIACAGFCYALHVASSLIAGGSCATVLVIGADRMLDLVDPQDQATAPVFADGAGAAVVTATDGPGGVGPVVWGSAGERAAALAVTPGVLGAARPASARPALRMDGLAIARWACSTVPAVVREILSVTGIGWDDVAAFIPHQANWKLIQRIGQGLDLPEKVVVADDVRFTGNTSSASVPLALHHLVDTGRVRSGQWAVLIGFGAGLAYAGQAIRIP</sequence>
<dbReference type="RefSeq" id="WP_039919302.1">
    <property type="nucleotide sequence ID" value="NZ_ANMG01000067.1"/>
</dbReference>
<dbReference type="InterPro" id="IPR013751">
    <property type="entry name" value="ACP_syn_III_N"/>
</dbReference>
<evidence type="ECO:0000313" key="5">
    <source>
        <dbReference type="EMBL" id="OOC02962.1"/>
    </source>
</evidence>
<name>A0ABX3J9M2_9PSEU</name>
<organism evidence="5 6">
    <name type="scientific">Amycolatopsis azurea DSM 43854</name>
    <dbReference type="NCBI Taxonomy" id="1238180"/>
    <lineage>
        <taxon>Bacteria</taxon>
        <taxon>Bacillati</taxon>
        <taxon>Actinomycetota</taxon>
        <taxon>Actinomycetes</taxon>
        <taxon>Pseudonocardiales</taxon>
        <taxon>Pseudonocardiaceae</taxon>
        <taxon>Amycolatopsis</taxon>
    </lineage>
</organism>
<gene>
    <name evidence="5" type="ORF">B0293_28720</name>
</gene>
<protein>
    <submittedName>
        <fullName evidence="5">3-oxoacyl-ACP synthase</fullName>
    </submittedName>
</protein>
<evidence type="ECO:0000313" key="6">
    <source>
        <dbReference type="Proteomes" id="UP000188551"/>
    </source>
</evidence>
<dbReference type="Gene3D" id="3.40.47.10">
    <property type="match status" value="1"/>
</dbReference>
<dbReference type="InterPro" id="IPR016039">
    <property type="entry name" value="Thiolase-like"/>
</dbReference>
<dbReference type="NCBIfam" id="NF006829">
    <property type="entry name" value="PRK09352.1"/>
    <property type="match status" value="1"/>
</dbReference>
<keyword evidence="2" id="KW-0012">Acyltransferase</keyword>
<feature type="domain" description="Beta-ketoacyl-[acyl-carrier-protein] synthase III C-terminal" evidence="3">
    <location>
        <begin position="239"/>
        <end position="326"/>
    </location>
</feature>
<dbReference type="Pfam" id="PF08541">
    <property type="entry name" value="ACP_syn_III_C"/>
    <property type="match status" value="1"/>
</dbReference>